<evidence type="ECO:0000313" key="2">
    <source>
        <dbReference type="EMBL" id="KAF4630875.1"/>
    </source>
</evidence>
<name>A0A8H4RIX7_9HELO</name>
<dbReference type="InterPro" id="IPR029058">
    <property type="entry name" value="AB_hydrolase_fold"/>
</dbReference>
<gene>
    <name evidence="2" type="ORF">G7Y89_g7264</name>
</gene>
<dbReference type="PANTHER" id="PTHR37017:SF11">
    <property type="entry name" value="ESTERASE_LIPASE_THIOESTERASE DOMAIN-CONTAINING PROTEIN"/>
    <property type="match status" value="1"/>
</dbReference>
<comment type="caution">
    <text evidence="2">The sequence shown here is derived from an EMBL/GenBank/DDBJ whole genome shotgun (WGS) entry which is preliminary data.</text>
</comment>
<dbReference type="Gene3D" id="3.40.50.1820">
    <property type="entry name" value="alpha/beta hydrolase"/>
    <property type="match status" value="1"/>
</dbReference>
<organism evidence="2 3">
    <name type="scientific">Cudoniella acicularis</name>
    <dbReference type="NCBI Taxonomy" id="354080"/>
    <lineage>
        <taxon>Eukaryota</taxon>
        <taxon>Fungi</taxon>
        <taxon>Dikarya</taxon>
        <taxon>Ascomycota</taxon>
        <taxon>Pezizomycotina</taxon>
        <taxon>Leotiomycetes</taxon>
        <taxon>Helotiales</taxon>
        <taxon>Tricladiaceae</taxon>
        <taxon>Cudoniella</taxon>
    </lineage>
</organism>
<dbReference type="AlphaFoldDB" id="A0A8H4RIX7"/>
<dbReference type="Pfam" id="PF12697">
    <property type="entry name" value="Abhydrolase_6"/>
    <property type="match status" value="1"/>
</dbReference>
<dbReference type="OrthoDB" id="408373at2759"/>
<dbReference type="PANTHER" id="PTHR37017">
    <property type="entry name" value="AB HYDROLASE-1 DOMAIN-CONTAINING PROTEIN-RELATED"/>
    <property type="match status" value="1"/>
</dbReference>
<dbReference type="InterPro" id="IPR052897">
    <property type="entry name" value="Sec-Metab_Biosynth_Hydrolase"/>
</dbReference>
<accession>A0A8H4RIX7</accession>
<protein>
    <recommendedName>
        <fullName evidence="1">AB hydrolase-1 domain-containing protein</fullName>
    </recommendedName>
</protein>
<proteinExistence type="predicted"/>
<dbReference type="InterPro" id="IPR000073">
    <property type="entry name" value="AB_hydrolase_1"/>
</dbReference>
<sequence>MKELDLGNDVVVSSHSYGGILTNSALDGLSRSERERDGKTTAVSKIAWVTSFILLVGVDLQTAIGGRADNWIISDANEIMIEKKDFLSMLYHDLDLEDAKYWLSNLRPHSFPTFLEGPRSAAYKMIPSAYLVCEDDRAIPKEGQDVHT</sequence>
<evidence type="ECO:0000259" key="1">
    <source>
        <dbReference type="Pfam" id="PF12697"/>
    </source>
</evidence>
<evidence type="ECO:0000313" key="3">
    <source>
        <dbReference type="Proteomes" id="UP000566819"/>
    </source>
</evidence>
<feature type="domain" description="AB hydrolase-1" evidence="1">
    <location>
        <begin position="7"/>
        <end position="142"/>
    </location>
</feature>
<reference evidence="2 3" key="1">
    <citation type="submission" date="2020-03" db="EMBL/GenBank/DDBJ databases">
        <title>Draft Genome Sequence of Cudoniella acicularis.</title>
        <authorList>
            <person name="Buettner E."/>
            <person name="Kellner H."/>
        </authorList>
    </citation>
    <scope>NUCLEOTIDE SEQUENCE [LARGE SCALE GENOMIC DNA]</scope>
    <source>
        <strain evidence="2 3">DSM 108380</strain>
    </source>
</reference>
<dbReference type="Proteomes" id="UP000566819">
    <property type="component" value="Unassembled WGS sequence"/>
</dbReference>
<dbReference type="EMBL" id="JAAMPI010000501">
    <property type="protein sequence ID" value="KAF4630875.1"/>
    <property type="molecule type" value="Genomic_DNA"/>
</dbReference>
<keyword evidence="3" id="KW-1185">Reference proteome</keyword>